<dbReference type="GO" id="GO:0005886">
    <property type="term" value="C:plasma membrane"/>
    <property type="evidence" value="ECO:0007669"/>
    <property type="project" value="TreeGrafter"/>
</dbReference>
<evidence type="ECO:0000313" key="2">
    <source>
        <dbReference type="EMBL" id="KAB8037565.1"/>
    </source>
</evidence>
<comment type="caution">
    <text evidence="2">The sequence shown here is derived from an EMBL/GenBank/DDBJ whole genome shotgun (WGS) entry which is preliminary data.</text>
</comment>
<reference evidence="2 3" key="1">
    <citation type="submission" date="2019-10" db="EMBL/GenBank/DDBJ databases">
        <title>New species of Slilvanegrellaceae.</title>
        <authorList>
            <person name="Pitt A."/>
            <person name="Hahn M.W."/>
        </authorList>
    </citation>
    <scope>NUCLEOTIDE SEQUENCE [LARGE SCALE GENOMIC DNA]</scope>
    <source>
        <strain evidence="2 3">SP-Ram-0.45-NSY-1</strain>
    </source>
</reference>
<gene>
    <name evidence="2" type="ORF">GCL60_10330</name>
</gene>
<dbReference type="PANTHER" id="PTHR34821">
    <property type="entry name" value="INNER MEMBRANE PROTEIN YDCZ"/>
    <property type="match status" value="1"/>
</dbReference>
<proteinExistence type="predicted"/>
<dbReference type="AlphaFoldDB" id="A0A6N6VUQ7"/>
<dbReference type="SUPFAM" id="SSF103481">
    <property type="entry name" value="Multidrug resistance efflux transporter EmrE"/>
    <property type="match status" value="1"/>
</dbReference>
<dbReference type="OrthoDB" id="9097160at2"/>
<sequence length="155" mass="16978">MTEFIFIALLNGFIVGLSRAINGRLSEDIGAFKASFWNHIVGFVFLSILLIAMGSFHFETNANIPIYAYVGGFLGAILVAINSYTFTKIGATKSLLLLISGQMITSVILDNKNSEITSTIAKLIGICFIIFGVYLSKKDTENDENKNDLEIRKVG</sequence>
<keyword evidence="3" id="KW-1185">Reference proteome</keyword>
<dbReference type="RefSeq" id="WP_153420647.1">
    <property type="nucleotide sequence ID" value="NZ_WFLM01000004.1"/>
</dbReference>
<name>A0A6N6VUQ7_9BACT</name>
<evidence type="ECO:0000313" key="3">
    <source>
        <dbReference type="Proteomes" id="UP000437748"/>
    </source>
</evidence>
<protein>
    <submittedName>
        <fullName evidence="2">EamA family transporter</fullName>
    </submittedName>
</protein>
<dbReference type="PANTHER" id="PTHR34821:SF2">
    <property type="entry name" value="INNER MEMBRANE PROTEIN YDCZ"/>
    <property type="match status" value="1"/>
</dbReference>
<organism evidence="2 3">
    <name type="scientific">Silvanigrella paludirubra</name>
    <dbReference type="NCBI Taxonomy" id="2499159"/>
    <lineage>
        <taxon>Bacteria</taxon>
        <taxon>Pseudomonadati</taxon>
        <taxon>Bdellovibrionota</taxon>
        <taxon>Oligoflexia</taxon>
        <taxon>Silvanigrellales</taxon>
        <taxon>Silvanigrellaceae</taxon>
        <taxon>Silvanigrella</taxon>
    </lineage>
</organism>
<feature type="transmembrane region" description="Helical" evidence="1">
    <location>
        <begin position="116"/>
        <end position="135"/>
    </location>
</feature>
<dbReference type="InterPro" id="IPR006750">
    <property type="entry name" value="YdcZ"/>
</dbReference>
<keyword evidence="1" id="KW-0472">Membrane</keyword>
<keyword evidence="1" id="KW-1133">Transmembrane helix</keyword>
<keyword evidence="1" id="KW-0812">Transmembrane</keyword>
<feature type="transmembrane region" description="Helical" evidence="1">
    <location>
        <begin position="36"/>
        <end position="54"/>
    </location>
</feature>
<accession>A0A6N6VUQ7</accession>
<dbReference type="EMBL" id="WFLM01000004">
    <property type="protein sequence ID" value="KAB8037565.1"/>
    <property type="molecule type" value="Genomic_DNA"/>
</dbReference>
<feature type="transmembrane region" description="Helical" evidence="1">
    <location>
        <begin position="66"/>
        <end position="85"/>
    </location>
</feature>
<dbReference type="Pfam" id="PF04657">
    <property type="entry name" value="DMT_YdcZ"/>
    <property type="match status" value="1"/>
</dbReference>
<dbReference type="Proteomes" id="UP000437748">
    <property type="component" value="Unassembled WGS sequence"/>
</dbReference>
<dbReference type="InterPro" id="IPR037185">
    <property type="entry name" value="EmrE-like"/>
</dbReference>
<evidence type="ECO:0000256" key="1">
    <source>
        <dbReference type="SAM" id="Phobius"/>
    </source>
</evidence>